<evidence type="ECO:0000256" key="6">
    <source>
        <dbReference type="ARBA" id="ARBA00022705"/>
    </source>
</evidence>
<dbReference type="InterPro" id="IPR016195">
    <property type="entry name" value="Pol/histidinol_Pase-like"/>
</dbReference>
<evidence type="ECO:0000259" key="9">
    <source>
        <dbReference type="SMART" id="SM00481"/>
    </source>
</evidence>
<dbReference type="Gene3D" id="1.10.10.1600">
    <property type="entry name" value="Bacterial DNA polymerase III alpha subunit, thumb domain"/>
    <property type="match status" value="1"/>
</dbReference>
<keyword evidence="5" id="KW-0548">Nucleotidyltransferase</keyword>
<dbReference type="InterPro" id="IPR029460">
    <property type="entry name" value="DNAPol_HHH"/>
</dbReference>
<dbReference type="Gene3D" id="1.10.150.870">
    <property type="match status" value="1"/>
</dbReference>
<accession>A0A2H0TD31</accession>
<dbReference type="Pfam" id="PF14579">
    <property type="entry name" value="HHH_6"/>
    <property type="match status" value="1"/>
</dbReference>
<dbReference type="GO" id="GO:0003887">
    <property type="term" value="F:DNA-directed DNA polymerase activity"/>
    <property type="evidence" value="ECO:0007669"/>
    <property type="project" value="UniProtKB-KW"/>
</dbReference>
<dbReference type="AlphaFoldDB" id="A0A2H0TD31"/>
<dbReference type="InterPro" id="IPR011708">
    <property type="entry name" value="DNA_pol3_alpha_NTPase_dom"/>
</dbReference>
<gene>
    <name evidence="10" type="ORF">COU47_02690</name>
</gene>
<dbReference type="CDD" id="cd12113">
    <property type="entry name" value="PHP_PolIIIA_DnaE3"/>
    <property type="match status" value="1"/>
</dbReference>
<dbReference type="NCBIfam" id="NF004226">
    <property type="entry name" value="PRK05673.1"/>
    <property type="match status" value="1"/>
</dbReference>
<dbReference type="NCBIfam" id="TIGR00594">
    <property type="entry name" value="polc"/>
    <property type="match status" value="1"/>
</dbReference>
<dbReference type="InterPro" id="IPR004365">
    <property type="entry name" value="NA-bd_OB_tRNA"/>
</dbReference>
<sequence>MSFVHLHVHSHYSLLDGLAKIDELVREAKELGMPALALTDHGNMYGAIEFYKKAKKAGIKPIIGIEAYIAARSMQEKVHGVDDKRYHLILLAKNETGYQNLLKLVTLSNLEGFYYKPRIDKDALRAHSEGLIALSACLTGEISRALLAAKPDKAEALAREYQDIFGKDNFYIELSHHPNIPNHVEVQNGLKKLAKKLSIPMVATQDVHYLKKEDRQAQDILVAVQTNTKVDDEDRLTMKEDDFSLTSPEEMQAAFADTPEAITNTVKIADQVDLELHLGKIKLPHFEVPEGHTVDSYLKELAEAGLSKRFGGKPSKEAKERLAYELDIIEKTKFSSYFLIVQDFVNWAKRNGIVVGPGRGSAAGSLIAYALNITNVDPLKYDLLFERFMNPERISPPDIDIDFADTRRDEVIEYARQKYGEDHVAQIITFGTMAARAAIRDTGRALGMSYSFCDQIAKLIPFSVGMTLAKALKANPEFAETYKTNFEARRLVDSARKLEGVVRHASVHACGVVITKDPLSETVPLQYAVSRGTSGETQTIVTQYEMHTIEDLGLLKMDFLGLKNLSIIEEALNLIETRTGERIDIDAIPIDDEHTFTTLAEGHTVGVFQLESGGMTRYLKDLKPSTIEDIIAMVALYRPGPMELIPSFINRKHGKEKITYLHPKLEPVLQNTYGIGVYQEQMMRIARDLAGYSLPEADTLRKAIGKKIKSLLDEQQEKLIGGMIKNKIDKKTAIQIWELFPPFARYGFNRSHAAAYALIAYQTAWLKTHYPLEFMTAFMNADEKDVDRIAFLVKECTSLGIRVLPPDINRSNAGFTPQRDGEELAIRFGLRTIKNVGANVVDMIIQERERNGPYQRLAGLLERLPTKDLNKKSIEALAKAGAMDSLGERNQMLESMETILTYHKESSRAKEQNQHSLFGMKGGPSYAPTLQLKDVPAAAMDDKLRWEKELLGLYVSGHPLDKFRSLLETKETNTDFARTLKDGTPIVIGGVVESAKKILTKNGDPMAFISLMDLAGSIEVVVFPNTLKSYGHLLEEDRGIALKGKISHRNGEVSIIADGIKPIEPAA</sequence>
<dbReference type="Pfam" id="PF02811">
    <property type="entry name" value="PHP"/>
    <property type="match status" value="1"/>
</dbReference>
<evidence type="ECO:0000313" key="10">
    <source>
        <dbReference type="EMBL" id="PIR69461.1"/>
    </source>
</evidence>
<protein>
    <recommendedName>
        <fullName evidence="3">DNA polymerase III subunit alpha</fullName>
        <ecNumber evidence="2">2.7.7.7</ecNumber>
    </recommendedName>
</protein>
<comment type="catalytic activity">
    <reaction evidence="8">
        <text>DNA(n) + a 2'-deoxyribonucleoside 5'-triphosphate = DNA(n+1) + diphosphate</text>
        <dbReference type="Rhea" id="RHEA:22508"/>
        <dbReference type="Rhea" id="RHEA-COMP:17339"/>
        <dbReference type="Rhea" id="RHEA-COMP:17340"/>
        <dbReference type="ChEBI" id="CHEBI:33019"/>
        <dbReference type="ChEBI" id="CHEBI:61560"/>
        <dbReference type="ChEBI" id="CHEBI:173112"/>
        <dbReference type="EC" id="2.7.7.7"/>
    </reaction>
</comment>
<evidence type="ECO:0000256" key="8">
    <source>
        <dbReference type="ARBA" id="ARBA00049244"/>
    </source>
</evidence>
<keyword evidence="7" id="KW-0239">DNA-directed DNA polymerase</keyword>
<feature type="domain" description="Polymerase/histidinol phosphatase N-terminal" evidence="9">
    <location>
        <begin position="4"/>
        <end position="71"/>
    </location>
</feature>
<dbReference type="Pfam" id="PF01336">
    <property type="entry name" value="tRNA_anti-codon"/>
    <property type="match status" value="1"/>
</dbReference>
<dbReference type="InterPro" id="IPR004805">
    <property type="entry name" value="DnaE2/DnaE/PolC"/>
</dbReference>
<dbReference type="InterPro" id="IPR003141">
    <property type="entry name" value="Pol/His_phosphatase_N"/>
</dbReference>
<dbReference type="Pfam" id="PF07733">
    <property type="entry name" value="DNA_pol3_alpha"/>
    <property type="match status" value="1"/>
</dbReference>
<evidence type="ECO:0000256" key="2">
    <source>
        <dbReference type="ARBA" id="ARBA00012417"/>
    </source>
</evidence>
<keyword evidence="6" id="KW-0235">DNA replication</keyword>
<dbReference type="SMART" id="SM00481">
    <property type="entry name" value="POLIIIAc"/>
    <property type="match status" value="1"/>
</dbReference>
<comment type="caution">
    <text evidence="10">The sequence shown here is derived from an EMBL/GenBank/DDBJ whole genome shotgun (WGS) entry which is preliminary data.</text>
</comment>
<dbReference type="GO" id="GO:0008408">
    <property type="term" value="F:3'-5' exonuclease activity"/>
    <property type="evidence" value="ECO:0007669"/>
    <property type="project" value="InterPro"/>
</dbReference>
<dbReference type="GO" id="GO:0006260">
    <property type="term" value="P:DNA replication"/>
    <property type="evidence" value="ECO:0007669"/>
    <property type="project" value="UniProtKB-KW"/>
</dbReference>
<keyword evidence="4" id="KW-0808">Transferase</keyword>
<dbReference type="PANTHER" id="PTHR32294:SF0">
    <property type="entry name" value="DNA POLYMERASE III SUBUNIT ALPHA"/>
    <property type="match status" value="1"/>
</dbReference>
<evidence type="ECO:0000256" key="3">
    <source>
        <dbReference type="ARBA" id="ARBA00019114"/>
    </source>
</evidence>
<evidence type="ECO:0000256" key="4">
    <source>
        <dbReference type="ARBA" id="ARBA00022679"/>
    </source>
</evidence>
<dbReference type="GO" id="GO:0005737">
    <property type="term" value="C:cytoplasm"/>
    <property type="evidence" value="ECO:0007669"/>
    <property type="project" value="UniProtKB-SubCell"/>
</dbReference>
<comment type="subcellular location">
    <subcellularLocation>
        <location evidence="1">Cytoplasm</location>
    </subcellularLocation>
</comment>
<dbReference type="SUPFAM" id="SSF89550">
    <property type="entry name" value="PHP domain-like"/>
    <property type="match status" value="1"/>
</dbReference>
<dbReference type="CDD" id="cd04485">
    <property type="entry name" value="DnaE_OBF"/>
    <property type="match status" value="1"/>
</dbReference>
<evidence type="ECO:0000256" key="5">
    <source>
        <dbReference type="ARBA" id="ARBA00022695"/>
    </source>
</evidence>
<dbReference type="GO" id="GO:0003676">
    <property type="term" value="F:nucleic acid binding"/>
    <property type="evidence" value="ECO:0007669"/>
    <property type="project" value="InterPro"/>
</dbReference>
<dbReference type="Gene3D" id="3.20.20.140">
    <property type="entry name" value="Metal-dependent hydrolases"/>
    <property type="match status" value="1"/>
</dbReference>
<proteinExistence type="predicted"/>
<dbReference type="InterPro" id="IPR041931">
    <property type="entry name" value="DNA_pol3_alpha_thumb_dom"/>
</dbReference>
<evidence type="ECO:0000313" key="11">
    <source>
        <dbReference type="Proteomes" id="UP000231503"/>
    </source>
</evidence>
<reference evidence="11" key="1">
    <citation type="submission" date="2017-09" db="EMBL/GenBank/DDBJ databases">
        <title>Depth-based differentiation of microbial function through sediment-hosted aquifers and enrichment of novel symbionts in the deep terrestrial subsurface.</title>
        <authorList>
            <person name="Probst A.J."/>
            <person name="Ladd B."/>
            <person name="Jarett J.K."/>
            <person name="Geller-Mcgrath D.E."/>
            <person name="Sieber C.M.K."/>
            <person name="Emerson J.B."/>
            <person name="Anantharaman K."/>
            <person name="Thomas B.C."/>
            <person name="Malmstrom R."/>
            <person name="Stieglmeier M."/>
            <person name="Klingl A."/>
            <person name="Woyke T."/>
            <person name="Ryan C.M."/>
            <person name="Banfield J.F."/>
        </authorList>
    </citation>
    <scope>NUCLEOTIDE SEQUENCE [LARGE SCALE GENOMIC DNA]</scope>
</reference>
<dbReference type="NCBIfam" id="NF005298">
    <property type="entry name" value="PRK06826.1"/>
    <property type="match status" value="1"/>
</dbReference>
<evidence type="ECO:0000256" key="7">
    <source>
        <dbReference type="ARBA" id="ARBA00022932"/>
    </source>
</evidence>
<dbReference type="Proteomes" id="UP000231503">
    <property type="component" value="Unassembled WGS sequence"/>
</dbReference>
<dbReference type="InterPro" id="IPR004013">
    <property type="entry name" value="PHP_dom"/>
</dbReference>
<dbReference type="Pfam" id="PF17657">
    <property type="entry name" value="DNA_pol3_finger"/>
    <property type="match status" value="1"/>
</dbReference>
<dbReference type="PANTHER" id="PTHR32294">
    <property type="entry name" value="DNA POLYMERASE III SUBUNIT ALPHA"/>
    <property type="match status" value="1"/>
</dbReference>
<evidence type="ECO:0000256" key="1">
    <source>
        <dbReference type="ARBA" id="ARBA00004496"/>
    </source>
</evidence>
<name>A0A2H0TD31_9BACT</name>
<dbReference type="EC" id="2.7.7.7" evidence="2"/>
<dbReference type="InterPro" id="IPR040982">
    <property type="entry name" value="DNA_pol3_finger"/>
</dbReference>
<organism evidence="10 11">
    <name type="scientific">Candidatus Niyogibacteria bacterium CG10_big_fil_rev_8_21_14_0_10_46_36</name>
    <dbReference type="NCBI Taxonomy" id="1974726"/>
    <lineage>
        <taxon>Bacteria</taxon>
        <taxon>Candidatus Niyogiibacteriota</taxon>
    </lineage>
</organism>
<dbReference type="EMBL" id="PFCO01000006">
    <property type="protein sequence ID" value="PIR69461.1"/>
    <property type="molecule type" value="Genomic_DNA"/>
</dbReference>